<keyword evidence="1" id="KW-0813">Transport</keyword>
<dbReference type="PROSITE" id="PS00211">
    <property type="entry name" value="ABC_TRANSPORTER_1"/>
    <property type="match status" value="1"/>
</dbReference>
<dbReference type="Proteomes" id="UP000260025">
    <property type="component" value="Unassembled WGS sequence"/>
</dbReference>
<dbReference type="EMBL" id="QVEV01000036">
    <property type="protein sequence ID" value="RGC11414.1"/>
    <property type="molecule type" value="Genomic_DNA"/>
</dbReference>
<dbReference type="PROSITE" id="PS50893">
    <property type="entry name" value="ABC_TRANSPORTER_2"/>
    <property type="match status" value="1"/>
</dbReference>
<keyword evidence="3 5" id="KW-0067">ATP-binding</keyword>
<keyword evidence="2" id="KW-0547">Nucleotide-binding</keyword>
<dbReference type="InterPro" id="IPR051782">
    <property type="entry name" value="ABC_Transporter_VariousFunc"/>
</dbReference>
<dbReference type="GO" id="GO:0005524">
    <property type="term" value="F:ATP binding"/>
    <property type="evidence" value="ECO:0007669"/>
    <property type="project" value="UniProtKB-KW"/>
</dbReference>
<name>A0A3E2VKX8_CLOIN</name>
<dbReference type="CDD" id="cd03230">
    <property type="entry name" value="ABC_DR_subfamily_A"/>
    <property type="match status" value="1"/>
</dbReference>
<dbReference type="GO" id="GO:0016887">
    <property type="term" value="F:ATP hydrolysis activity"/>
    <property type="evidence" value="ECO:0007669"/>
    <property type="project" value="InterPro"/>
</dbReference>
<organism evidence="5 6">
    <name type="scientific">Clostridium innocuum</name>
    <dbReference type="NCBI Taxonomy" id="1522"/>
    <lineage>
        <taxon>Bacteria</taxon>
        <taxon>Bacillati</taxon>
        <taxon>Bacillota</taxon>
        <taxon>Clostridia</taxon>
        <taxon>Eubacteriales</taxon>
        <taxon>Clostridiaceae</taxon>
        <taxon>Clostridium</taxon>
    </lineage>
</organism>
<dbReference type="OrthoDB" id="9804819at2"/>
<comment type="caution">
    <text evidence="5">The sequence shown here is derived from an EMBL/GenBank/DDBJ whole genome shotgun (WGS) entry which is preliminary data.</text>
</comment>
<proteinExistence type="predicted"/>
<dbReference type="InterPro" id="IPR003593">
    <property type="entry name" value="AAA+_ATPase"/>
</dbReference>
<evidence type="ECO:0000256" key="2">
    <source>
        <dbReference type="ARBA" id="ARBA00022741"/>
    </source>
</evidence>
<dbReference type="Pfam" id="PF00005">
    <property type="entry name" value="ABC_tran"/>
    <property type="match status" value="1"/>
</dbReference>
<dbReference type="InterPro" id="IPR027417">
    <property type="entry name" value="P-loop_NTPase"/>
</dbReference>
<dbReference type="SUPFAM" id="SSF52540">
    <property type="entry name" value="P-loop containing nucleoside triphosphate hydrolases"/>
    <property type="match status" value="1"/>
</dbReference>
<evidence type="ECO:0000313" key="5">
    <source>
        <dbReference type="EMBL" id="RGC11414.1"/>
    </source>
</evidence>
<feature type="domain" description="ABC transporter" evidence="4">
    <location>
        <begin position="2"/>
        <end position="199"/>
    </location>
</feature>
<gene>
    <name evidence="5" type="ORF">DXA38_18085</name>
</gene>
<dbReference type="InterPro" id="IPR017871">
    <property type="entry name" value="ABC_transporter-like_CS"/>
</dbReference>
<evidence type="ECO:0000313" key="6">
    <source>
        <dbReference type="Proteomes" id="UP000260025"/>
    </source>
</evidence>
<dbReference type="PANTHER" id="PTHR42939:SF1">
    <property type="entry name" value="ABC TRANSPORTER ATP-BINDING PROTEIN ALBC-RELATED"/>
    <property type="match status" value="1"/>
</dbReference>
<dbReference type="PANTHER" id="PTHR42939">
    <property type="entry name" value="ABC TRANSPORTER ATP-BINDING PROTEIN ALBC-RELATED"/>
    <property type="match status" value="1"/>
</dbReference>
<evidence type="ECO:0000256" key="1">
    <source>
        <dbReference type="ARBA" id="ARBA00022448"/>
    </source>
</evidence>
<dbReference type="SMART" id="SM00382">
    <property type="entry name" value="AAA"/>
    <property type="match status" value="1"/>
</dbReference>
<dbReference type="InterPro" id="IPR003439">
    <property type="entry name" value="ABC_transporter-like_ATP-bd"/>
</dbReference>
<dbReference type="Gene3D" id="3.40.50.300">
    <property type="entry name" value="P-loop containing nucleotide triphosphate hydrolases"/>
    <property type="match status" value="1"/>
</dbReference>
<protein>
    <submittedName>
        <fullName evidence="5">ABC transporter ATP-binding protein</fullName>
    </submittedName>
</protein>
<reference evidence="5 6" key="1">
    <citation type="submission" date="2018-08" db="EMBL/GenBank/DDBJ databases">
        <title>A genome reference for cultivated species of the human gut microbiota.</title>
        <authorList>
            <person name="Zou Y."/>
            <person name="Xue W."/>
            <person name="Luo G."/>
        </authorList>
    </citation>
    <scope>NUCLEOTIDE SEQUENCE [LARGE SCALE GENOMIC DNA]</scope>
    <source>
        <strain evidence="5 6">OF01-2LB</strain>
    </source>
</reference>
<evidence type="ECO:0000256" key="3">
    <source>
        <dbReference type="ARBA" id="ARBA00022840"/>
    </source>
</evidence>
<dbReference type="AlphaFoldDB" id="A0A3E2VKX8"/>
<accession>A0A3E2VKX8</accession>
<dbReference type="RefSeq" id="WP_117444417.1">
    <property type="nucleotide sequence ID" value="NZ_JAJFEN010000045.1"/>
</dbReference>
<sequence>MLKLNSINKAFKHQTVLNDINLEIKEGELIHISGINGSGKTTLLKIISGLIKPEDGQLILDSSVKIGALIENPTFIENENMAFNLRFLYTLTHKYDESKVKDLTKLFLLDYISKTPIKKYSLGMRQKVGIIQAIMENQNLILLDEPTRGLDKESIKIFNKAIYKLIKERKSVIICAHDGIDNIEFSAEYEIKNGQLYKIN</sequence>
<evidence type="ECO:0000259" key="4">
    <source>
        <dbReference type="PROSITE" id="PS50893"/>
    </source>
</evidence>